<keyword evidence="3 4" id="KW-0687">Ribonucleoprotein</keyword>
<dbReference type="PROSITE" id="PS00526">
    <property type="entry name" value="RIBOSOMAL_L19E"/>
    <property type="match status" value="1"/>
</dbReference>
<feature type="region of interest" description="Disordered" evidence="5">
    <location>
        <begin position="655"/>
        <end position="720"/>
    </location>
</feature>
<dbReference type="InterPro" id="IPR023638">
    <property type="entry name" value="Ribosomal_eL19_CS"/>
</dbReference>
<evidence type="ECO:0000256" key="3">
    <source>
        <dbReference type="ARBA" id="ARBA00023274"/>
    </source>
</evidence>
<dbReference type="PANTHER" id="PTHR10722">
    <property type="entry name" value="60S RIBOSOMAL PROTEIN L19"/>
    <property type="match status" value="1"/>
</dbReference>
<dbReference type="HAMAP" id="MF_01475">
    <property type="entry name" value="Ribosomal_eL19"/>
    <property type="match status" value="1"/>
</dbReference>
<dbReference type="Gene3D" id="1.10.1200.240">
    <property type="match status" value="1"/>
</dbReference>
<name>A0AA36ENY0_LACSI</name>
<keyword evidence="8" id="KW-1185">Reference proteome</keyword>
<evidence type="ECO:0000313" key="8">
    <source>
        <dbReference type="Proteomes" id="UP001177003"/>
    </source>
</evidence>
<feature type="compositionally biased region" description="Basic residues" evidence="5">
    <location>
        <begin position="568"/>
        <end position="594"/>
    </location>
</feature>
<feature type="compositionally biased region" description="Basic and acidic residues" evidence="5">
    <location>
        <begin position="655"/>
        <end position="692"/>
    </location>
</feature>
<accession>A0AA36ENY0</accession>
<dbReference type="GO" id="GO:0022625">
    <property type="term" value="C:cytosolic large ribosomal subunit"/>
    <property type="evidence" value="ECO:0007669"/>
    <property type="project" value="InterPro"/>
</dbReference>
<dbReference type="NCBIfam" id="NF006343">
    <property type="entry name" value="PRK08570.1"/>
    <property type="match status" value="1"/>
</dbReference>
<dbReference type="Pfam" id="PF01280">
    <property type="entry name" value="Ribosomal_L19e"/>
    <property type="match status" value="1"/>
</dbReference>
<organism evidence="7 8">
    <name type="scientific">Lactuca saligna</name>
    <name type="common">Willowleaf lettuce</name>
    <dbReference type="NCBI Taxonomy" id="75948"/>
    <lineage>
        <taxon>Eukaryota</taxon>
        <taxon>Viridiplantae</taxon>
        <taxon>Streptophyta</taxon>
        <taxon>Embryophyta</taxon>
        <taxon>Tracheophyta</taxon>
        <taxon>Spermatophyta</taxon>
        <taxon>Magnoliopsida</taxon>
        <taxon>eudicotyledons</taxon>
        <taxon>Gunneridae</taxon>
        <taxon>Pentapetalae</taxon>
        <taxon>asterids</taxon>
        <taxon>campanulids</taxon>
        <taxon>Asterales</taxon>
        <taxon>Asteraceae</taxon>
        <taxon>Cichorioideae</taxon>
        <taxon>Cichorieae</taxon>
        <taxon>Lactucinae</taxon>
        <taxon>Lactuca</taxon>
    </lineage>
</organism>
<dbReference type="InterPro" id="IPR057260">
    <property type="entry name" value="Ribosomal_L19e_C"/>
</dbReference>
<dbReference type="GO" id="GO:0006412">
    <property type="term" value="P:translation"/>
    <property type="evidence" value="ECO:0007669"/>
    <property type="project" value="InterPro"/>
</dbReference>
<dbReference type="InterPro" id="IPR039547">
    <property type="entry name" value="Ribosomal_eL19"/>
</dbReference>
<dbReference type="CDD" id="cd01417">
    <property type="entry name" value="Ribosomal_L19e_E"/>
    <property type="match status" value="1"/>
</dbReference>
<feature type="domain" description="Large ribosomal subunit protein eL19" evidence="6">
    <location>
        <begin position="514"/>
        <end position="657"/>
    </location>
</feature>
<dbReference type="AlphaFoldDB" id="A0AA36ENY0"/>
<feature type="region of interest" description="Disordered" evidence="5">
    <location>
        <begin position="568"/>
        <end position="596"/>
    </location>
</feature>
<reference evidence="7" key="1">
    <citation type="submission" date="2023-04" db="EMBL/GenBank/DDBJ databases">
        <authorList>
            <person name="Vijverberg K."/>
            <person name="Xiong W."/>
            <person name="Schranz E."/>
        </authorList>
    </citation>
    <scope>NUCLEOTIDE SEQUENCE</scope>
</reference>
<evidence type="ECO:0000256" key="1">
    <source>
        <dbReference type="ARBA" id="ARBA00011082"/>
    </source>
</evidence>
<dbReference type="FunFam" id="1.10.1200.240:FF:000001">
    <property type="entry name" value="Ribosomal protein L19"/>
    <property type="match status" value="1"/>
</dbReference>
<evidence type="ECO:0000313" key="7">
    <source>
        <dbReference type="EMBL" id="CAI9300310.1"/>
    </source>
</evidence>
<dbReference type="GO" id="GO:0003729">
    <property type="term" value="F:mRNA binding"/>
    <property type="evidence" value="ECO:0007669"/>
    <property type="project" value="UniProtKB-ARBA"/>
</dbReference>
<sequence length="720" mass="83972">MKRNATKIKKAGSTLPVELQGRQEAVILVNYVLDYWFKETLSQAVDPKLKDEAPVELQGRQEAVILVNYVLDYWFKETLSQAVDPKLKDEAPVELQGRQEAVILVNYVLDYWFRETLSQAFDPKLKDDLDFEELDLVLNVGLLCSHSMQTVRSSVSQVLKFLTRKEPLLADFNTVLEIRDDYSSRTVKPFKFLLFANIVLNDVGADHRIIHVLLPNCYESIGEEYQRVKVKKNFKDESTRRRPVELQGRQEAVILVNYVLDYWFKETLSQAVDPKLKDEAPVELQGRQEAVILVNYVLDYWFKETLSQAVDPKMKDDLDFEELDLVLNVGLLCLHSMQTVRSSVSQVLKFLTRKEPLLADFNTVLEIRDDYSSRIGEALQVLTFRKYSTQRRRCRSQNHSCPLAGDVHEHLCKMYFIYLFVLSPLVLLMKKKNCYESIGEEYQRVKVKKNFKDESTRRREAKDDFQRSRKNKKGCEVAILKETSISTKLKGRPRRAERAYPSFKGYNFASNPSSYYLQKRLAASVLKCGRGKVWLDPNEGNEISMANSRQNIRKLVKDGFIIRKPTKIHSRSRARRMKEAKRKGRHSGYGKRKGTREARLPTKILWMRRMRVLRRLLRKYRESKKIDKHMYHDMYMKVKGNVFKNKRVLMESIHKSKAEKAREKTLSDQFEAKRAKNKASRERKMARREERLAQGPQERVPAPTPAPAAQPAQASKKSKK</sequence>
<evidence type="ECO:0000256" key="2">
    <source>
        <dbReference type="ARBA" id="ARBA00022980"/>
    </source>
</evidence>
<dbReference type="InterPro" id="IPR015972">
    <property type="entry name" value="Ribosomal_eL19_dom1"/>
</dbReference>
<dbReference type="GO" id="GO:0003735">
    <property type="term" value="F:structural constituent of ribosome"/>
    <property type="evidence" value="ECO:0007669"/>
    <property type="project" value="InterPro"/>
</dbReference>
<proteinExistence type="inferred from homology"/>
<comment type="similarity">
    <text evidence="1 4">Belongs to the eukaryotic ribosomal protein eL19 family.</text>
</comment>
<evidence type="ECO:0000256" key="4">
    <source>
        <dbReference type="RuleBase" id="RU000574"/>
    </source>
</evidence>
<dbReference type="InterPro" id="IPR000196">
    <property type="entry name" value="Ribosomal_eL19_dom"/>
</dbReference>
<protein>
    <recommendedName>
        <fullName evidence="4">Ribosomal protein L19</fullName>
    </recommendedName>
</protein>
<dbReference type="FunFam" id="1.10.1650.10:FF:000001">
    <property type="entry name" value="Ribosomal protein L19"/>
    <property type="match status" value="1"/>
</dbReference>
<dbReference type="Gene3D" id="1.10.1650.10">
    <property type="match status" value="1"/>
</dbReference>
<evidence type="ECO:0000259" key="6">
    <source>
        <dbReference type="SMART" id="SM01416"/>
    </source>
</evidence>
<evidence type="ECO:0000256" key="5">
    <source>
        <dbReference type="SAM" id="MobiDB-lite"/>
    </source>
</evidence>
<dbReference type="SUPFAM" id="SSF48140">
    <property type="entry name" value="Ribosomal protein L19 (L19e)"/>
    <property type="match status" value="1"/>
</dbReference>
<dbReference type="InterPro" id="IPR033935">
    <property type="entry name" value="Ribosomal_eL19_euk"/>
</dbReference>
<dbReference type="SMART" id="SM01416">
    <property type="entry name" value="Ribosomal_L19e"/>
    <property type="match status" value="1"/>
</dbReference>
<dbReference type="Proteomes" id="UP001177003">
    <property type="component" value="Chromosome 8"/>
</dbReference>
<dbReference type="InterPro" id="IPR035970">
    <property type="entry name" value="60S_ribosomal_eL19_sf"/>
</dbReference>
<keyword evidence="2 4" id="KW-0689">Ribosomal protein</keyword>
<dbReference type="Pfam" id="PF25476">
    <property type="entry name" value="Ribosomal_L19e_C"/>
    <property type="match status" value="1"/>
</dbReference>
<dbReference type="EMBL" id="OX465084">
    <property type="protein sequence ID" value="CAI9300310.1"/>
    <property type="molecule type" value="Genomic_DNA"/>
</dbReference>
<gene>
    <name evidence="7" type="ORF">LSALG_LOCUS38961</name>
</gene>
<dbReference type="InterPro" id="IPR057259">
    <property type="entry name" value="Ribosomal_L19e"/>
</dbReference>